<name>A0A6A4V3A4_AMPAM</name>
<sequence length="347" mass="39093">MGRLRRCSVAALLLALITLLSLLLSSRRLLDRRTPVAPDDRVPLNRLLTVGLTATAGGLLTDTVRPGGAFAEEMAKLYEVRRRKAIARNRPANASEISAALRLLQLQLDTESGQLPDQLPPPVFLATTWRSGSTFLGHVLSAPAGVFTHYEPLSALGRGPNRNACTNEAFLSAACRLLPLHVFKLVRLRLRELEPQLRAGARVVYLVRDPRATLSSRLSSVRWCRRSDECVQPARLCADIEDDLAALRELQARFPAGLRLVRYEQLATQPRRQLRDIFEFVSFRWSAEVDRIVDESTRSGTESSEPWSVLKNSAEHVDRWKERLSPKQIDYINRKCQRVIQQLGYNV</sequence>
<dbReference type="InterPro" id="IPR051135">
    <property type="entry name" value="Gal/GlcNAc/GalNAc_ST"/>
</dbReference>
<protein>
    <submittedName>
        <fullName evidence="3">Carbohydrate sulfotransferase 1</fullName>
    </submittedName>
</protein>
<proteinExistence type="predicted"/>
<dbReference type="AlphaFoldDB" id="A0A6A4V3A4"/>
<keyword evidence="4" id="KW-1185">Reference proteome</keyword>
<accession>A0A6A4V3A4</accession>
<evidence type="ECO:0000256" key="1">
    <source>
        <dbReference type="SAM" id="SignalP"/>
    </source>
</evidence>
<evidence type="ECO:0000313" key="4">
    <source>
        <dbReference type="Proteomes" id="UP000440578"/>
    </source>
</evidence>
<dbReference type="GO" id="GO:0006044">
    <property type="term" value="P:N-acetylglucosamine metabolic process"/>
    <property type="evidence" value="ECO:0007669"/>
    <property type="project" value="TreeGrafter"/>
</dbReference>
<dbReference type="PANTHER" id="PTHR10704:SF44">
    <property type="entry name" value="LD35051P-RELATED"/>
    <property type="match status" value="1"/>
</dbReference>
<dbReference type="Gene3D" id="3.40.50.300">
    <property type="entry name" value="P-loop containing nucleotide triphosphate hydrolases"/>
    <property type="match status" value="1"/>
</dbReference>
<dbReference type="Proteomes" id="UP000440578">
    <property type="component" value="Unassembled WGS sequence"/>
</dbReference>
<dbReference type="InterPro" id="IPR000863">
    <property type="entry name" value="Sulfotransferase_dom"/>
</dbReference>
<dbReference type="InterPro" id="IPR027417">
    <property type="entry name" value="P-loop_NTPase"/>
</dbReference>
<keyword evidence="1" id="KW-0732">Signal</keyword>
<gene>
    <name evidence="3" type="primary">Chst1_0</name>
    <name evidence="3" type="ORF">FJT64_013978</name>
</gene>
<dbReference type="GO" id="GO:0001517">
    <property type="term" value="F:N-acetylglucosamine 6-O-sulfotransferase activity"/>
    <property type="evidence" value="ECO:0007669"/>
    <property type="project" value="TreeGrafter"/>
</dbReference>
<evidence type="ECO:0000259" key="2">
    <source>
        <dbReference type="Pfam" id="PF00685"/>
    </source>
</evidence>
<dbReference type="SUPFAM" id="SSF52540">
    <property type="entry name" value="P-loop containing nucleoside triphosphate hydrolases"/>
    <property type="match status" value="1"/>
</dbReference>
<feature type="chain" id="PRO_5025469052" evidence="1">
    <location>
        <begin position="26"/>
        <end position="347"/>
    </location>
</feature>
<dbReference type="Pfam" id="PF00685">
    <property type="entry name" value="Sulfotransfer_1"/>
    <property type="match status" value="1"/>
</dbReference>
<feature type="domain" description="Sulfotransferase" evidence="2">
    <location>
        <begin position="120"/>
        <end position="343"/>
    </location>
</feature>
<dbReference type="OrthoDB" id="6138663at2759"/>
<dbReference type="EMBL" id="VIIS01002179">
    <property type="protein sequence ID" value="KAF0287589.1"/>
    <property type="molecule type" value="Genomic_DNA"/>
</dbReference>
<comment type="caution">
    <text evidence="3">The sequence shown here is derived from an EMBL/GenBank/DDBJ whole genome shotgun (WGS) entry which is preliminary data.</text>
</comment>
<evidence type="ECO:0000313" key="3">
    <source>
        <dbReference type="EMBL" id="KAF0287589.1"/>
    </source>
</evidence>
<organism evidence="3 4">
    <name type="scientific">Amphibalanus amphitrite</name>
    <name type="common">Striped barnacle</name>
    <name type="synonym">Balanus amphitrite</name>
    <dbReference type="NCBI Taxonomy" id="1232801"/>
    <lineage>
        <taxon>Eukaryota</taxon>
        <taxon>Metazoa</taxon>
        <taxon>Ecdysozoa</taxon>
        <taxon>Arthropoda</taxon>
        <taxon>Crustacea</taxon>
        <taxon>Multicrustacea</taxon>
        <taxon>Cirripedia</taxon>
        <taxon>Thoracica</taxon>
        <taxon>Thoracicalcarea</taxon>
        <taxon>Balanomorpha</taxon>
        <taxon>Balanoidea</taxon>
        <taxon>Balanidae</taxon>
        <taxon>Amphibalaninae</taxon>
        <taxon>Amphibalanus</taxon>
    </lineage>
</organism>
<reference evidence="3 4" key="1">
    <citation type="submission" date="2019-07" db="EMBL/GenBank/DDBJ databases">
        <title>Draft genome assembly of a fouling barnacle, Amphibalanus amphitrite (Darwin, 1854): The first reference genome for Thecostraca.</title>
        <authorList>
            <person name="Kim W."/>
        </authorList>
    </citation>
    <scope>NUCLEOTIDE SEQUENCE [LARGE SCALE GENOMIC DNA]</scope>
    <source>
        <strain evidence="3">SNU_AA5</strain>
        <tissue evidence="3">Soma without cirri and trophi</tissue>
    </source>
</reference>
<dbReference type="PANTHER" id="PTHR10704">
    <property type="entry name" value="CARBOHYDRATE SULFOTRANSFERASE"/>
    <property type="match status" value="1"/>
</dbReference>
<dbReference type="GO" id="GO:0006790">
    <property type="term" value="P:sulfur compound metabolic process"/>
    <property type="evidence" value="ECO:0007669"/>
    <property type="project" value="TreeGrafter"/>
</dbReference>
<feature type="signal peptide" evidence="1">
    <location>
        <begin position="1"/>
        <end position="25"/>
    </location>
</feature>
<keyword evidence="3" id="KW-0808">Transferase</keyword>